<evidence type="ECO:0000256" key="5">
    <source>
        <dbReference type="SAM" id="Coils"/>
    </source>
</evidence>
<gene>
    <name evidence="7" type="ORF">A3D44_00995</name>
</gene>
<feature type="coiled-coil region" evidence="5">
    <location>
        <begin position="88"/>
        <end position="115"/>
    </location>
</feature>
<dbReference type="STRING" id="1802207.A3D44_00995"/>
<evidence type="ECO:0000256" key="3">
    <source>
        <dbReference type="ARBA" id="ARBA00023016"/>
    </source>
</evidence>
<accession>A0A1G2I3L1</accession>
<evidence type="ECO:0000313" key="8">
    <source>
        <dbReference type="Proteomes" id="UP000178820"/>
    </source>
</evidence>
<dbReference type="InterPro" id="IPR036388">
    <property type="entry name" value="WH-like_DNA-bd_sf"/>
</dbReference>
<proteinExistence type="predicted"/>
<evidence type="ECO:0000256" key="2">
    <source>
        <dbReference type="ARBA" id="ARBA00023015"/>
    </source>
</evidence>
<dbReference type="AlphaFoldDB" id="A0A1G2I3L1"/>
<sequence>MLSDRQEKILNSLVKEYLDIAEPIGSSFLKKRYQLDISPATIRNELQELTEQGYITQPHISAGRVPTKKAYKYFVDVIFQHEEVPDLKKEIDLARKNIEKELKLVEELTKSLTELSTTLSYTRIQDKDTVFEMLKIIGPGKATYHKNISIISQLIEELEKF</sequence>
<reference evidence="7 8" key="1">
    <citation type="journal article" date="2016" name="Nat. Commun.">
        <title>Thousands of microbial genomes shed light on interconnected biogeochemical processes in an aquifer system.</title>
        <authorList>
            <person name="Anantharaman K."/>
            <person name="Brown C.T."/>
            <person name="Hug L.A."/>
            <person name="Sharon I."/>
            <person name="Castelle C.J."/>
            <person name="Probst A.J."/>
            <person name="Thomas B.C."/>
            <person name="Singh A."/>
            <person name="Wilkins M.J."/>
            <person name="Karaoz U."/>
            <person name="Brodie E.L."/>
            <person name="Williams K.H."/>
            <person name="Hubbard S.S."/>
            <person name="Banfield J.F."/>
        </authorList>
    </citation>
    <scope>NUCLEOTIDE SEQUENCE [LARGE SCALE GENOMIC DNA]</scope>
</reference>
<name>A0A1G2I3L1_9BACT</name>
<dbReference type="SUPFAM" id="SSF46785">
    <property type="entry name" value="Winged helix' DNA-binding domain"/>
    <property type="match status" value="1"/>
</dbReference>
<evidence type="ECO:0000256" key="4">
    <source>
        <dbReference type="ARBA" id="ARBA00023163"/>
    </source>
</evidence>
<dbReference type="Pfam" id="PF08220">
    <property type="entry name" value="HTH_DeoR"/>
    <property type="match status" value="1"/>
</dbReference>
<keyword evidence="5" id="KW-0175">Coiled coil</keyword>
<dbReference type="InterPro" id="IPR036390">
    <property type="entry name" value="WH_DNA-bd_sf"/>
</dbReference>
<comment type="caution">
    <text evidence="7">The sequence shown here is derived from an EMBL/GenBank/DDBJ whole genome shotgun (WGS) entry which is preliminary data.</text>
</comment>
<keyword evidence="4" id="KW-0804">Transcription</keyword>
<dbReference type="Gene3D" id="1.10.10.10">
    <property type="entry name" value="Winged helix-like DNA-binding domain superfamily/Winged helix DNA-binding domain"/>
    <property type="match status" value="1"/>
</dbReference>
<dbReference type="InterPro" id="IPR001034">
    <property type="entry name" value="DeoR_HTH"/>
</dbReference>
<protein>
    <recommendedName>
        <fullName evidence="6">HTH deoR-type domain-containing protein</fullName>
    </recommendedName>
</protein>
<feature type="domain" description="HTH deoR-type" evidence="6">
    <location>
        <begin position="34"/>
        <end position="59"/>
    </location>
</feature>
<evidence type="ECO:0000256" key="1">
    <source>
        <dbReference type="ARBA" id="ARBA00022491"/>
    </source>
</evidence>
<dbReference type="GO" id="GO:0045892">
    <property type="term" value="P:negative regulation of DNA-templated transcription"/>
    <property type="evidence" value="ECO:0007669"/>
    <property type="project" value="TreeGrafter"/>
</dbReference>
<dbReference type="PANTHER" id="PTHR34824:SF1">
    <property type="entry name" value="HEAT-INDUCIBLE TRANSCRIPTION REPRESSOR HRCA"/>
    <property type="match status" value="1"/>
</dbReference>
<dbReference type="Proteomes" id="UP000178820">
    <property type="component" value="Unassembled WGS sequence"/>
</dbReference>
<keyword evidence="3" id="KW-0346">Stress response</keyword>
<dbReference type="EMBL" id="MHOT01000013">
    <property type="protein sequence ID" value="OGZ69249.1"/>
    <property type="molecule type" value="Genomic_DNA"/>
</dbReference>
<dbReference type="GO" id="GO:0003677">
    <property type="term" value="F:DNA binding"/>
    <property type="evidence" value="ECO:0007669"/>
    <property type="project" value="InterPro"/>
</dbReference>
<dbReference type="PANTHER" id="PTHR34824">
    <property type="entry name" value="HEAT-INDUCIBLE TRANSCRIPTION REPRESSOR HRCA"/>
    <property type="match status" value="1"/>
</dbReference>
<dbReference type="GO" id="GO:0003700">
    <property type="term" value="F:DNA-binding transcription factor activity"/>
    <property type="evidence" value="ECO:0007669"/>
    <property type="project" value="InterPro"/>
</dbReference>
<evidence type="ECO:0000259" key="6">
    <source>
        <dbReference type="Pfam" id="PF08220"/>
    </source>
</evidence>
<evidence type="ECO:0000313" key="7">
    <source>
        <dbReference type="EMBL" id="OGZ69249.1"/>
    </source>
</evidence>
<dbReference type="InterPro" id="IPR002571">
    <property type="entry name" value="HrcA"/>
</dbReference>
<organism evidence="7 8">
    <name type="scientific">Candidatus Staskawiczbacteria bacterium RIFCSPHIGHO2_02_FULL_42_22</name>
    <dbReference type="NCBI Taxonomy" id="1802207"/>
    <lineage>
        <taxon>Bacteria</taxon>
        <taxon>Candidatus Staskawicziibacteriota</taxon>
    </lineage>
</organism>
<keyword evidence="2" id="KW-0805">Transcription regulation</keyword>
<keyword evidence="1" id="KW-0678">Repressor</keyword>